<reference evidence="2" key="1">
    <citation type="submission" date="2021-01" db="UniProtKB">
        <authorList>
            <consortium name="EnsemblPlants"/>
        </authorList>
    </citation>
    <scope>IDENTIFICATION</scope>
</reference>
<dbReference type="AlphaFoldDB" id="A0A7N0TR00"/>
<dbReference type="Pfam" id="PF03478">
    <property type="entry name" value="Beta-prop_KIB1-4"/>
    <property type="match status" value="1"/>
</dbReference>
<dbReference type="PANTHER" id="PTHR47719:SF2">
    <property type="entry name" value="SKP1-INTERACTING PARTNER 15"/>
    <property type="match status" value="1"/>
</dbReference>
<dbReference type="Gramene" id="Kaladp0043s0007.1.v1.1">
    <property type="protein sequence ID" value="Kaladp0043s0007.1.v1.1.CDS.1"/>
    <property type="gene ID" value="Kaladp0043s0007.v1.1"/>
</dbReference>
<proteinExistence type="predicted"/>
<accession>A0A7N0TR00</accession>
<dbReference type="GO" id="GO:0016567">
    <property type="term" value="P:protein ubiquitination"/>
    <property type="evidence" value="ECO:0007669"/>
    <property type="project" value="EnsemblPlants"/>
</dbReference>
<dbReference type="InterPro" id="IPR015915">
    <property type="entry name" value="Kelch-typ_b-propeller"/>
</dbReference>
<dbReference type="PANTHER" id="PTHR47719">
    <property type="entry name" value="SKP1-INTERACTING PARTNER 15"/>
    <property type="match status" value="1"/>
</dbReference>
<dbReference type="Proteomes" id="UP000594263">
    <property type="component" value="Unplaced"/>
</dbReference>
<organism evidence="2 3">
    <name type="scientific">Kalanchoe fedtschenkoi</name>
    <name type="common">Lavender scallops</name>
    <name type="synonym">South American air plant</name>
    <dbReference type="NCBI Taxonomy" id="63787"/>
    <lineage>
        <taxon>Eukaryota</taxon>
        <taxon>Viridiplantae</taxon>
        <taxon>Streptophyta</taxon>
        <taxon>Embryophyta</taxon>
        <taxon>Tracheophyta</taxon>
        <taxon>Spermatophyta</taxon>
        <taxon>Magnoliopsida</taxon>
        <taxon>eudicotyledons</taxon>
        <taxon>Gunneridae</taxon>
        <taxon>Pentapetalae</taxon>
        <taxon>Saxifragales</taxon>
        <taxon>Crassulaceae</taxon>
        <taxon>Kalanchoe</taxon>
    </lineage>
</organism>
<sequence>MRIEEESPIYGLPRDSLHQIFSSLPLKQITICKSVSKFFYNTLTSRSFVHLVLNNYNKTPPLKFLALRHSHHHHLHAFDPDSHRWFSFDLAFLPFRSPSPVASSLGLVYLWADSLQSPSSKSLVVCNPITRSYRVLPHLGSAWSRHGSVLVTHPHRVLVLSELATLYLSTTLDHWLNFSSNLPSKPRSPIFVRGSLYALCDVGSPWRSQWKLYFCTLTTKPPLSSQSWSRLEMNKWGDVFDVLKRPRLIPGTDNNLLMVGALKSSFALHAPCSAIVILKLDLDTLEWSEAARMPADMFGCFQESSKFKVFGGGNRVCFAGKRVGKLALWQAGEEGIKDDLWQWIEGLPGNGEGMSRGFIFEASLYDLP</sequence>
<dbReference type="SUPFAM" id="SSF81383">
    <property type="entry name" value="F-box domain"/>
    <property type="match status" value="1"/>
</dbReference>
<dbReference type="GO" id="GO:0005634">
    <property type="term" value="C:nucleus"/>
    <property type="evidence" value="ECO:0007669"/>
    <property type="project" value="EnsemblPlants"/>
</dbReference>
<feature type="domain" description="F-box" evidence="1">
    <location>
        <begin position="12"/>
        <end position="52"/>
    </location>
</feature>
<dbReference type="EnsemblPlants" id="Kaladp0043s0007.2.v1.1">
    <property type="protein sequence ID" value="Kaladp0043s0007.2.v1.1.CDS.1"/>
    <property type="gene ID" value="Kaladp0043s0007.v1.1"/>
</dbReference>
<protein>
    <recommendedName>
        <fullName evidence="1">F-box domain-containing protein</fullName>
    </recommendedName>
</protein>
<dbReference type="SUPFAM" id="SSF117281">
    <property type="entry name" value="Kelch motif"/>
    <property type="match status" value="1"/>
</dbReference>
<name>A0A7N0TR00_KALFE</name>
<dbReference type="Pfam" id="PF00646">
    <property type="entry name" value="F-box"/>
    <property type="match status" value="1"/>
</dbReference>
<dbReference type="EnsemblPlants" id="Kaladp0043s0007.1.v1.1">
    <property type="protein sequence ID" value="Kaladp0043s0007.1.v1.1.CDS.1"/>
    <property type="gene ID" value="Kaladp0043s0007.v1.1"/>
</dbReference>
<dbReference type="GO" id="GO:0006511">
    <property type="term" value="P:ubiquitin-dependent protein catabolic process"/>
    <property type="evidence" value="ECO:0007669"/>
    <property type="project" value="EnsemblPlants"/>
</dbReference>
<keyword evidence="3" id="KW-1185">Reference proteome</keyword>
<dbReference type="InterPro" id="IPR005174">
    <property type="entry name" value="KIB1-4_b-propeller"/>
</dbReference>
<dbReference type="OMA" id="GNAMPTA"/>
<dbReference type="SMART" id="SM00256">
    <property type="entry name" value="FBOX"/>
    <property type="match status" value="1"/>
</dbReference>
<dbReference type="Gramene" id="Kaladp0043s0007.2.v1.1">
    <property type="protein sequence ID" value="Kaladp0043s0007.2.v1.1.CDS.1"/>
    <property type="gene ID" value="Kaladp0043s0007.v1.1"/>
</dbReference>
<evidence type="ECO:0000259" key="1">
    <source>
        <dbReference type="SMART" id="SM00256"/>
    </source>
</evidence>
<evidence type="ECO:0000313" key="3">
    <source>
        <dbReference type="Proteomes" id="UP000594263"/>
    </source>
</evidence>
<evidence type="ECO:0000313" key="2">
    <source>
        <dbReference type="EnsemblPlants" id="Kaladp0043s0007.2.v1.1.CDS.1"/>
    </source>
</evidence>
<dbReference type="InterPro" id="IPR036047">
    <property type="entry name" value="F-box-like_dom_sf"/>
</dbReference>
<dbReference type="InterPro" id="IPR001810">
    <property type="entry name" value="F-box_dom"/>
</dbReference>